<evidence type="ECO:0000259" key="2">
    <source>
        <dbReference type="PROSITE" id="PS50003"/>
    </source>
</evidence>
<evidence type="ECO:0000259" key="3">
    <source>
        <dbReference type="PROSITE" id="PS50010"/>
    </source>
</evidence>
<dbReference type="PANTHER" id="PTHR12673:SF114">
    <property type="entry name" value="DH DOMAIN-CONTAINING PROTEIN"/>
    <property type="match status" value="1"/>
</dbReference>
<feature type="compositionally biased region" description="Basic and acidic residues" evidence="1">
    <location>
        <begin position="59"/>
        <end position="90"/>
    </location>
</feature>
<dbReference type="STRING" id="1257118.L8HAN1"/>
<dbReference type="GeneID" id="14922370"/>
<dbReference type="Proteomes" id="UP000011083">
    <property type="component" value="Unassembled WGS sequence"/>
</dbReference>
<feature type="compositionally biased region" description="Low complexity" evidence="1">
    <location>
        <begin position="471"/>
        <end position="486"/>
    </location>
</feature>
<feature type="compositionally biased region" description="Low complexity" evidence="1">
    <location>
        <begin position="380"/>
        <end position="392"/>
    </location>
</feature>
<dbReference type="InterPro" id="IPR000219">
    <property type="entry name" value="DH_dom"/>
</dbReference>
<evidence type="ECO:0000313" key="4">
    <source>
        <dbReference type="EMBL" id="ELR21476.1"/>
    </source>
</evidence>
<dbReference type="Gene3D" id="1.20.900.10">
    <property type="entry name" value="Dbl homology (DH) domain"/>
    <property type="match status" value="1"/>
</dbReference>
<feature type="compositionally biased region" description="Acidic residues" evidence="1">
    <location>
        <begin position="14"/>
        <end position="32"/>
    </location>
</feature>
<dbReference type="RefSeq" id="XP_004346020.1">
    <property type="nucleotide sequence ID" value="XM_004345970.1"/>
</dbReference>
<feature type="region of interest" description="Disordered" evidence="1">
    <location>
        <begin position="380"/>
        <end position="400"/>
    </location>
</feature>
<dbReference type="InterPro" id="IPR001849">
    <property type="entry name" value="PH_domain"/>
</dbReference>
<protein>
    <submittedName>
        <fullName evidence="4">RhoGEF domain containing protein</fullName>
    </submittedName>
</protein>
<dbReference type="PROSITE" id="PS50010">
    <property type="entry name" value="DH_2"/>
    <property type="match status" value="1"/>
</dbReference>
<dbReference type="SUPFAM" id="SSF48065">
    <property type="entry name" value="DBL homology domain (DH-domain)"/>
    <property type="match status" value="1"/>
</dbReference>
<dbReference type="VEuPathDB" id="AmoebaDB:ACA1_184220"/>
<dbReference type="InterPro" id="IPR011993">
    <property type="entry name" value="PH-like_dom_sf"/>
</dbReference>
<dbReference type="OrthoDB" id="660555at2759"/>
<dbReference type="AlphaFoldDB" id="L8HAN1"/>
<feature type="region of interest" description="Disordered" evidence="1">
    <location>
        <begin position="509"/>
        <end position="588"/>
    </location>
</feature>
<dbReference type="Gene3D" id="2.30.29.30">
    <property type="entry name" value="Pleckstrin-homology domain (PH domain)/Phosphotyrosine-binding domain (PTB)"/>
    <property type="match status" value="2"/>
</dbReference>
<dbReference type="Pfam" id="PF00621">
    <property type="entry name" value="RhoGEF"/>
    <property type="match status" value="1"/>
</dbReference>
<dbReference type="SMART" id="SM00325">
    <property type="entry name" value="RhoGEF"/>
    <property type="match status" value="1"/>
</dbReference>
<dbReference type="KEGG" id="acan:ACA1_184220"/>
<feature type="region of interest" description="Disordered" evidence="1">
    <location>
        <begin position="1"/>
        <end position="111"/>
    </location>
</feature>
<dbReference type="PROSITE" id="PS50003">
    <property type="entry name" value="PH_DOMAIN"/>
    <property type="match status" value="1"/>
</dbReference>
<dbReference type="InterPro" id="IPR035899">
    <property type="entry name" value="DBL_dom_sf"/>
</dbReference>
<dbReference type="EMBL" id="KB007904">
    <property type="protein sequence ID" value="ELR21476.1"/>
    <property type="molecule type" value="Genomic_DNA"/>
</dbReference>
<name>L8HAN1_ACACF</name>
<dbReference type="GO" id="GO:0005737">
    <property type="term" value="C:cytoplasm"/>
    <property type="evidence" value="ECO:0007669"/>
    <property type="project" value="TreeGrafter"/>
</dbReference>
<organism evidence="4 5">
    <name type="scientific">Acanthamoeba castellanii (strain ATCC 30010 / Neff)</name>
    <dbReference type="NCBI Taxonomy" id="1257118"/>
    <lineage>
        <taxon>Eukaryota</taxon>
        <taxon>Amoebozoa</taxon>
        <taxon>Discosea</taxon>
        <taxon>Longamoebia</taxon>
        <taxon>Centramoebida</taxon>
        <taxon>Acanthamoebidae</taxon>
        <taxon>Acanthamoeba</taxon>
    </lineage>
</organism>
<proteinExistence type="predicted"/>
<dbReference type="InterPro" id="IPR051092">
    <property type="entry name" value="FYVE_RhoGEF_PH"/>
</dbReference>
<dbReference type="SMART" id="SM00233">
    <property type="entry name" value="PH"/>
    <property type="match status" value="1"/>
</dbReference>
<evidence type="ECO:0000256" key="1">
    <source>
        <dbReference type="SAM" id="MobiDB-lite"/>
    </source>
</evidence>
<feature type="compositionally biased region" description="Gly residues" evidence="1">
    <location>
        <begin position="550"/>
        <end position="562"/>
    </location>
</feature>
<sequence>MAQIEDTLQALDQEQQDEGDGDENSAGDESEEGGNNNGRGGKEKRVKRTKATKKATKKERKEKAKSEKANVDKREGGRSPRGKDTGKKGDGAAAVANNGPTSPRKDTQSKKSMLRFLRSGLRGSSVGHYKKKQAWSHLWEGADLEDPAKLKKVVLLQSAWRRQLARRLRKKLLIANELLKTEENYVRALSIVCNSFYYPLLMLEERKSPLLDKKDVEAIFSVAGKLYEGQQLFLGALRARIMDLRGFDRHSVGDIFLEQTAFFDLYTTYINNYDTSIGTLKRCKKDNPNFTKFISKCEANEECEYQDLPSFLIQRIPRYVLLLADLMRKTAKGDKTYRQLSKAVQKMRDMTSYFNEQKRDAENADYVDRLYARFLFPSTSSSAGSAKKGSPFRPVKEGEKNPLLADSKKRRRFIREGDAVLIKREKNMGGNVIMKKPSTNKRGRERRVVLFNDLLVLCSPIQPNLPPSPSSPSTSTSSSGVPVTTESRTRSFRHSINLSEWSNFLPRRESREAADSTPPFLSPRARGSVLSMRNSAGSRGQSGEHQAGEAAGGGAGADGPGSGRRHRKTITEGGPAPMLSPGGGASPLNGPTLKVKEVEELWKIQAVVGLPESYGENVFQIKSFKYTYLMAARTPKEKDEWMQVIHSTRERLYRGS</sequence>
<feature type="region of interest" description="Disordered" evidence="1">
    <location>
        <begin position="462"/>
        <end position="490"/>
    </location>
</feature>
<dbReference type="CDD" id="cd00160">
    <property type="entry name" value="RhoGEF"/>
    <property type="match status" value="1"/>
</dbReference>
<reference evidence="4 5" key="1">
    <citation type="journal article" date="2013" name="Genome Biol.">
        <title>Genome of Acanthamoeba castellanii highlights extensive lateral gene transfer and early evolution of tyrosine kinase signaling.</title>
        <authorList>
            <person name="Clarke M."/>
            <person name="Lohan A.J."/>
            <person name="Liu B."/>
            <person name="Lagkouvardos I."/>
            <person name="Roy S."/>
            <person name="Zafar N."/>
            <person name="Bertelli C."/>
            <person name="Schilde C."/>
            <person name="Kianianmomeni A."/>
            <person name="Burglin T.R."/>
            <person name="Frech C."/>
            <person name="Turcotte B."/>
            <person name="Kopec K.O."/>
            <person name="Synnott J.M."/>
            <person name="Choo C."/>
            <person name="Paponov I."/>
            <person name="Finkler A."/>
            <person name="Soon Heng Tan C."/>
            <person name="Hutchins A.P."/>
            <person name="Weinmeier T."/>
            <person name="Rattei T."/>
            <person name="Chu J.S."/>
            <person name="Gimenez G."/>
            <person name="Irimia M."/>
            <person name="Rigden D.J."/>
            <person name="Fitzpatrick D.A."/>
            <person name="Lorenzo-Morales J."/>
            <person name="Bateman A."/>
            <person name="Chiu C.H."/>
            <person name="Tang P."/>
            <person name="Hegemann P."/>
            <person name="Fromm H."/>
            <person name="Raoult D."/>
            <person name="Greub G."/>
            <person name="Miranda-Saavedra D."/>
            <person name="Chen N."/>
            <person name="Nash P."/>
            <person name="Ginger M.L."/>
            <person name="Horn M."/>
            <person name="Schaap P."/>
            <person name="Caler L."/>
            <person name="Loftus B."/>
        </authorList>
    </citation>
    <scope>NUCLEOTIDE SEQUENCE [LARGE SCALE GENOMIC DNA]</scope>
    <source>
        <strain evidence="4 5">Neff</strain>
    </source>
</reference>
<feature type="domain" description="DH" evidence="3">
    <location>
        <begin position="170"/>
        <end position="357"/>
    </location>
</feature>
<dbReference type="SUPFAM" id="SSF50729">
    <property type="entry name" value="PH domain-like"/>
    <property type="match status" value="1"/>
</dbReference>
<feature type="compositionally biased region" description="Basic residues" evidence="1">
    <location>
        <begin position="42"/>
        <end position="58"/>
    </location>
</feature>
<dbReference type="CDD" id="cd00821">
    <property type="entry name" value="PH"/>
    <property type="match status" value="1"/>
</dbReference>
<accession>L8HAN1</accession>
<feature type="domain" description="PH" evidence="2">
    <location>
        <begin position="425"/>
        <end position="650"/>
    </location>
</feature>
<dbReference type="PANTHER" id="PTHR12673">
    <property type="entry name" value="FACIOGENITAL DYSPLASIA PROTEIN"/>
    <property type="match status" value="1"/>
</dbReference>
<dbReference type="GO" id="GO:0005085">
    <property type="term" value="F:guanyl-nucleotide exchange factor activity"/>
    <property type="evidence" value="ECO:0007669"/>
    <property type="project" value="InterPro"/>
</dbReference>
<gene>
    <name evidence="4" type="ORF">ACA1_184220</name>
</gene>
<keyword evidence="5" id="KW-1185">Reference proteome</keyword>
<evidence type="ECO:0000313" key="5">
    <source>
        <dbReference type="Proteomes" id="UP000011083"/>
    </source>
</evidence>